<accession>A0ABV2TSQ7</accession>
<dbReference type="Pfam" id="PF11127">
    <property type="entry name" value="YgaP-like_TM"/>
    <property type="match status" value="1"/>
</dbReference>
<feature type="transmembrane region" description="Helical" evidence="1">
    <location>
        <begin position="35"/>
        <end position="59"/>
    </location>
</feature>
<dbReference type="RefSeq" id="WP_354617158.1">
    <property type="nucleotide sequence ID" value="NZ_JBEWYP010000001.1"/>
</dbReference>
<proteinExistence type="predicted"/>
<reference evidence="3 4" key="1">
    <citation type="submission" date="2024-07" db="EMBL/GenBank/DDBJ databases">
        <title>The genome sequence of type strain Sediminicola luteus GDMCC 1.2596T.</title>
        <authorList>
            <person name="Liu Y."/>
        </authorList>
    </citation>
    <scope>NUCLEOTIDE SEQUENCE [LARGE SCALE GENOMIC DNA]</scope>
    <source>
        <strain evidence="3 4">GDMCC 1.2596</strain>
    </source>
</reference>
<evidence type="ECO:0000256" key="1">
    <source>
        <dbReference type="SAM" id="Phobius"/>
    </source>
</evidence>
<protein>
    <submittedName>
        <fullName evidence="3">DUF2892 domain-containing protein</fullName>
    </submittedName>
</protein>
<evidence type="ECO:0000259" key="2">
    <source>
        <dbReference type="Pfam" id="PF11127"/>
    </source>
</evidence>
<feature type="transmembrane region" description="Helical" evidence="1">
    <location>
        <begin position="12"/>
        <end position="29"/>
    </location>
</feature>
<keyword evidence="1" id="KW-1133">Transmembrane helix</keyword>
<comment type="caution">
    <text evidence="3">The sequence shown here is derived from an EMBL/GenBank/DDBJ whole genome shotgun (WGS) entry which is preliminary data.</text>
</comment>
<keyword evidence="1" id="KW-0472">Membrane</keyword>
<sequence length="73" mass="8067">MKTNMGAVDRLIRFILALAMGLLIYYDIVGGILSYVLLAVIGIFALTSLVGFCPLYSLLGWNTFSHKKKRGDI</sequence>
<dbReference type="EMBL" id="JBEWYP010000001">
    <property type="protein sequence ID" value="MET7028298.1"/>
    <property type="molecule type" value="Genomic_DNA"/>
</dbReference>
<name>A0ABV2TSQ7_9FLAO</name>
<dbReference type="InterPro" id="IPR021309">
    <property type="entry name" value="YgaP-like_TM"/>
</dbReference>
<keyword evidence="4" id="KW-1185">Reference proteome</keyword>
<organism evidence="3 4">
    <name type="scientific">Sediminicola luteus</name>
    <dbReference type="NCBI Taxonomy" id="319238"/>
    <lineage>
        <taxon>Bacteria</taxon>
        <taxon>Pseudomonadati</taxon>
        <taxon>Bacteroidota</taxon>
        <taxon>Flavobacteriia</taxon>
        <taxon>Flavobacteriales</taxon>
        <taxon>Flavobacteriaceae</taxon>
        <taxon>Sediminicola</taxon>
    </lineage>
</organism>
<feature type="domain" description="Inner membrane protein YgaP-like transmembrane" evidence="2">
    <location>
        <begin position="1"/>
        <end position="63"/>
    </location>
</feature>
<evidence type="ECO:0000313" key="4">
    <source>
        <dbReference type="Proteomes" id="UP001549773"/>
    </source>
</evidence>
<dbReference type="Proteomes" id="UP001549773">
    <property type="component" value="Unassembled WGS sequence"/>
</dbReference>
<keyword evidence="1" id="KW-0812">Transmembrane</keyword>
<evidence type="ECO:0000313" key="3">
    <source>
        <dbReference type="EMBL" id="MET7028298.1"/>
    </source>
</evidence>
<gene>
    <name evidence="3" type="ORF">ABXZ32_02775</name>
</gene>